<gene>
    <name evidence="2" type="ORF">M437DRAFT_23706</name>
</gene>
<evidence type="ECO:0000313" key="2">
    <source>
        <dbReference type="EMBL" id="KEQ61031.1"/>
    </source>
</evidence>
<feature type="compositionally biased region" description="Basic and acidic residues" evidence="1">
    <location>
        <begin position="100"/>
        <end position="113"/>
    </location>
</feature>
<sequence>MQSLRQYKQLRQAVQRQLERDTVKAKALSAYTQQHGLEKREEAQIFGGQPLEEVESPSRDEEANDDEEALDAIAEDEMEDSYPEADNQNELNRINTSRSHHADLTKTKSENAD</sequence>
<keyword evidence="3" id="KW-1185">Reference proteome</keyword>
<dbReference type="HOGENOM" id="CLU_2139324_0_0_1"/>
<dbReference type="Proteomes" id="UP000030672">
    <property type="component" value="Unassembled WGS sequence"/>
</dbReference>
<evidence type="ECO:0000313" key="3">
    <source>
        <dbReference type="Proteomes" id="UP000030672"/>
    </source>
</evidence>
<dbReference type="RefSeq" id="XP_040878054.1">
    <property type="nucleotide sequence ID" value="XM_041019061.1"/>
</dbReference>
<dbReference type="GeneID" id="63912434"/>
<feature type="compositionally biased region" description="Polar residues" evidence="1">
    <location>
        <begin position="86"/>
        <end position="97"/>
    </location>
</feature>
<dbReference type="EMBL" id="KL584840">
    <property type="protein sequence ID" value="KEQ61031.1"/>
    <property type="molecule type" value="Genomic_DNA"/>
</dbReference>
<name>A0A074WEV5_AURM1</name>
<feature type="region of interest" description="Disordered" evidence="1">
    <location>
        <begin position="34"/>
        <end position="113"/>
    </location>
</feature>
<protein>
    <submittedName>
        <fullName evidence="2">Uncharacterized protein</fullName>
    </submittedName>
</protein>
<feature type="compositionally biased region" description="Acidic residues" evidence="1">
    <location>
        <begin position="62"/>
        <end position="83"/>
    </location>
</feature>
<dbReference type="AlphaFoldDB" id="A0A074WEV5"/>
<accession>A0A074WEV5</accession>
<feature type="non-terminal residue" evidence="2">
    <location>
        <position position="113"/>
    </location>
</feature>
<organism evidence="2 3">
    <name type="scientific">Aureobasidium melanogenum (strain CBS 110374)</name>
    <name type="common">Aureobasidium pullulans var. melanogenum</name>
    <dbReference type="NCBI Taxonomy" id="1043003"/>
    <lineage>
        <taxon>Eukaryota</taxon>
        <taxon>Fungi</taxon>
        <taxon>Dikarya</taxon>
        <taxon>Ascomycota</taxon>
        <taxon>Pezizomycotina</taxon>
        <taxon>Dothideomycetes</taxon>
        <taxon>Dothideomycetidae</taxon>
        <taxon>Dothideales</taxon>
        <taxon>Saccotheciaceae</taxon>
        <taxon>Aureobasidium</taxon>
    </lineage>
</organism>
<reference evidence="2 3" key="1">
    <citation type="journal article" date="2014" name="BMC Genomics">
        <title>Genome sequencing of four Aureobasidium pullulans varieties: biotechnological potential, stress tolerance, and description of new species.</title>
        <authorList>
            <person name="Gostin Ar C."/>
            <person name="Ohm R.A."/>
            <person name="Kogej T."/>
            <person name="Sonjak S."/>
            <person name="Turk M."/>
            <person name="Zajc J."/>
            <person name="Zalar P."/>
            <person name="Grube M."/>
            <person name="Sun H."/>
            <person name="Han J."/>
            <person name="Sharma A."/>
            <person name="Chiniquy J."/>
            <person name="Ngan C.Y."/>
            <person name="Lipzen A."/>
            <person name="Barry K."/>
            <person name="Grigoriev I.V."/>
            <person name="Gunde-Cimerman N."/>
        </authorList>
    </citation>
    <scope>NUCLEOTIDE SEQUENCE [LARGE SCALE GENOMIC DNA]</scope>
    <source>
        <strain evidence="2 3">CBS 110374</strain>
    </source>
</reference>
<proteinExistence type="predicted"/>
<evidence type="ECO:0000256" key="1">
    <source>
        <dbReference type="SAM" id="MobiDB-lite"/>
    </source>
</evidence>